<proteinExistence type="predicted"/>
<accession>A0AC11DB24</accession>
<reference evidence="1" key="2">
    <citation type="submission" date="2025-08" db="UniProtKB">
        <authorList>
            <consortium name="Ensembl"/>
        </authorList>
    </citation>
    <scope>IDENTIFICATION</scope>
</reference>
<dbReference type="Ensembl" id="ENSOART00020047128.1">
    <property type="protein sequence ID" value="ENSOARP00020040032.1"/>
    <property type="gene ID" value="ENSOARG00020039059.1"/>
</dbReference>
<evidence type="ECO:0000313" key="1">
    <source>
        <dbReference type="Ensembl" id="ENSOARP00020040032.1"/>
    </source>
</evidence>
<sequence>MDEGAQKRKEQESGMALSPAQLTFKDVFLDFTPEEWECLDPAQRTLYQDVMVETLSNLLSVGALANQAPGLAPSKLAPGSFSLPAAAKSLQSCPTLCEPIDGSPPGSPVPGILQAGTVEWVAIAFSNSLCLP</sequence>
<name>A0AC11DB24_SHEEP</name>
<reference evidence="1" key="3">
    <citation type="submission" date="2025-09" db="UniProtKB">
        <authorList>
            <consortium name="Ensembl"/>
        </authorList>
    </citation>
    <scope>IDENTIFICATION</scope>
</reference>
<protein>
    <submittedName>
        <fullName evidence="1">Uncharacterized protein</fullName>
    </submittedName>
</protein>
<organism evidence="1">
    <name type="scientific">Ovis aries</name>
    <name type="common">Sheep</name>
    <dbReference type="NCBI Taxonomy" id="9940"/>
    <lineage>
        <taxon>Eukaryota</taxon>
        <taxon>Metazoa</taxon>
        <taxon>Chordata</taxon>
        <taxon>Craniata</taxon>
        <taxon>Vertebrata</taxon>
        <taxon>Euteleostomi</taxon>
        <taxon>Mammalia</taxon>
        <taxon>Eutheria</taxon>
        <taxon>Laurasiatheria</taxon>
        <taxon>Artiodactyla</taxon>
        <taxon>Ruminantia</taxon>
        <taxon>Pecora</taxon>
        <taxon>Bovidae</taxon>
        <taxon>Caprinae</taxon>
        <taxon>Ovis</taxon>
    </lineage>
</organism>
<reference evidence="1" key="1">
    <citation type="submission" date="2020-11" db="EMBL/GenBank/DDBJ databases">
        <authorList>
            <person name="Davenport K.M."/>
            <person name="Bickhart D.M."/>
            <person name="Smith T.P.L."/>
            <person name="Murdoch B.M."/>
            <person name="Rosen B.D."/>
        </authorList>
    </citation>
    <scope>NUCLEOTIDE SEQUENCE [LARGE SCALE GENOMIC DNA]</scope>
    <source>
        <strain evidence="1">OAR_USU_Benz2616</strain>
    </source>
</reference>